<organism evidence="4 5">
    <name type="scientific">Monosporascus cannonballus</name>
    <dbReference type="NCBI Taxonomy" id="155416"/>
    <lineage>
        <taxon>Eukaryota</taxon>
        <taxon>Fungi</taxon>
        <taxon>Dikarya</taxon>
        <taxon>Ascomycota</taxon>
        <taxon>Pezizomycotina</taxon>
        <taxon>Sordariomycetes</taxon>
        <taxon>Xylariomycetidae</taxon>
        <taxon>Xylariales</taxon>
        <taxon>Xylariales incertae sedis</taxon>
        <taxon>Monosporascus</taxon>
    </lineage>
</organism>
<dbReference type="EMBL" id="QJNS01000245">
    <property type="protein sequence ID" value="RYO81651.1"/>
    <property type="molecule type" value="Genomic_DNA"/>
</dbReference>
<dbReference type="InterPro" id="IPR021109">
    <property type="entry name" value="Peptidase_aspartic_dom_sf"/>
</dbReference>
<feature type="chain" id="PRO_5047507376" description="Peptidase A1 domain-containing protein" evidence="2">
    <location>
        <begin position="22"/>
        <end position="387"/>
    </location>
</feature>
<dbReference type="SUPFAM" id="SSF50630">
    <property type="entry name" value="Acid proteases"/>
    <property type="match status" value="1"/>
</dbReference>
<dbReference type="Gene3D" id="2.40.70.10">
    <property type="entry name" value="Acid Proteases"/>
    <property type="match status" value="2"/>
</dbReference>
<dbReference type="InterPro" id="IPR001461">
    <property type="entry name" value="Aspartic_peptidase_A1"/>
</dbReference>
<evidence type="ECO:0000313" key="5">
    <source>
        <dbReference type="Proteomes" id="UP000294003"/>
    </source>
</evidence>
<evidence type="ECO:0000256" key="2">
    <source>
        <dbReference type="SAM" id="SignalP"/>
    </source>
</evidence>
<evidence type="ECO:0000259" key="3">
    <source>
        <dbReference type="PROSITE" id="PS51767"/>
    </source>
</evidence>
<gene>
    <name evidence="4" type="ORF">DL762_007001</name>
</gene>
<dbReference type="InterPro" id="IPR034164">
    <property type="entry name" value="Pepsin-like_dom"/>
</dbReference>
<name>A0ABY0H0H3_9PEZI</name>
<dbReference type="PROSITE" id="PS51767">
    <property type="entry name" value="PEPTIDASE_A1"/>
    <property type="match status" value="1"/>
</dbReference>
<keyword evidence="2" id="KW-0732">Signal</keyword>
<reference evidence="4 5" key="1">
    <citation type="submission" date="2018-06" db="EMBL/GenBank/DDBJ databases">
        <title>Complete Genomes of Monosporascus.</title>
        <authorList>
            <person name="Robinson A.J."/>
            <person name="Natvig D.O."/>
        </authorList>
    </citation>
    <scope>NUCLEOTIDE SEQUENCE [LARGE SCALE GENOMIC DNA]</scope>
    <source>
        <strain evidence="4 5">CBS 609.92</strain>
    </source>
</reference>
<dbReference type="PANTHER" id="PTHR47966">
    <property type="entry name" value="BETA-SITE APP-CLEAVING ENZYME, ISOFORM A-RELATED"/>
    <property type="match status" value="1"/>
</dbReference>
<sequence length="387" mass="42161">MPGTSVRSLLTACSLAAQTSAAVIDLPIWFRNSYASVQVAIGTPPKNHFLRFDTGSATTWVVDEVCETECANYSHYPRNGYNASASSTAGSLGTYGVIEFLESDTAGLGVYDQFSVGGTSWSQTFIAANESSWAQTAADGFLGLAFSNIAVANTTTVVETMMQQGMLDEPRFSIYHGWEFNNTGDGPGDGELTIGGSKEEKYTDGNLTWVPLHYYWDGFQVWRARIVAMTGSTTSANGTKEETTVGFEWSFSVFDTGAGSISVPENQVDAIYASIGMDYRAILEGHHIPLCSEFNSSWSVSFDFSDADETRVITLTGDQLARPGFAEREDACWPPFNGGNTDDFFLIGTPLLHLFYTVWDFGAEQVENYRPSIGFGALKPEFRGIET</sequence>
<dbReference type="CDD" id="cd05471">
    <property type="entry name" value="pepsin_like"/>
    <property type="match status" value="1"/>
</dbReference>
<evidence type="ECO:0000256" key="1">
    <source>
        <dbReference type="ARBA" id="ARBA00007447"/>
    </source>
</evidence>
<accession>A0ABY0H0H3</accession>
<comment type="caution">
    <text evidence="4">The sequence shown here is derived from an EMBL/GenBank/DDBJ whole genome shotgun (WGS) entry which is preliminary data.</text>
</comment>
<feature type="signal peptide" evidence="2">
    <location>
        <begin position="1"/>
        <end position="21"/>
    </location>
</feature>
<feature type="domain" description="Peptidase A1" evidence="3">
    <location>
        <begin position="35"/>
        <end position="374"/>
    </location>
</feature>
<dbReference type="Proteomes" id="UP000294003">
    <property type="component" value="Unassembled WGS sequence"/>
</dbReference>
<proteinExistence type="inferred from homology"/>
<dbReference type="Pfam" id="PF00026">
    <property type="entry name" value="Asp"/>
    <property type="match status" value="1"/>
</dbReference>
<keyword evidence="5" id="KW-1185">Reference proteome</keyword>
<evidence type="ECO:0000313" key="4">
    <source>
        <dbReference type="EMBL" id="RYO81651.1"/>
    </source>
</evidence>
<dbReference type="PANTHER" id="PTHR47966:SF68">
    <property type="entry name" value="PEPTIDASE A1 DOMAIN-CONTAINING PROTEIN"/>
    <property type="match status" value="1"/>
</dbReference>
<comment type="similarity">
    <text evidence="1">Belongs to the peptidase A1 family.</text>
</comment>
<protein>
    <recommendedName>
        <fullName evidence="3">Peptidase A1 domain-containing protein</fullName>
    </recommendedName>
</protein>
<dbReference type="InterPro" id="IPR033121">
    <property type="entry name" value="PEPTIDASE_A1"/>
</dbReference>
<dbReference type="PRINTS" id="PR00792">
    <property type="entry name" value="PEPSIN"/>
</dbReference>